<evidence type="ECO:0000313" key="2">
    <source>
        <dbReference type="Proteomes" id="UP000824120"/>
    </source>
</evidence>
<sequence>MQGQVKTVRGKLQREKEEGNNNFSALPVRIDVVSTLFLFFKKMSRAGTWKISRFDRILLSFLALLIRVILIQRAESGRDCGLRIGVGCCTYQPTMTERLNINKIDKNTEEWTCKVQVVDKGHPRTNREGNKKYQLMILQDEEVIPPEPPLLPPTLLKATSFDNFDYQSIGFEFDILALVINGCPPSYASNGSRIQEFIIIDYQCQFEVTIQDDAGSTTAMISDKIGEELLFLTLAEIHDIRCIKKQLLPLIPVQHKLLEKTFTIQIKKLFAKNKDASSAKLFIMSITEKDIVSNLPLPVTAPIIPESSKRKLKQIMTKKD</sequence>
<keyword evidence="2" id="KW-1185">Reference proteome</keyword>
<dbReference type="AlphaFoldDB" id="A0A9J5XJR5"/>
<protein>
    <submittedName>
        <fullName evidence="1">Uncharacterized protein</fullName>
    </submittedName>
</protein>
<dbReference type="Proteomes" id="UP000824120">
    <property type="component" value="Chromosome 9"/>
</dbReference>
<name>A0A9J5XJR5_SOLCO</name>
<evidence type="ECO:0000313" key="1">
    <source>
        <dbReference type="EMBL" id="KAG5587783.1"/>
    </source>
</evidence>
<organism evidence="1 2">
    <name type="scientific">Solanum commersonii</name>
    <name type="common">Commerson's wild potato</name>
    <name type="synonym">Commerson's nightshade</name>
    <dbReference type="NCBI Taxonomy" id="4109"/>
    <lineage>
        <taxon>Eukaryota</taxon>
        <taxon>Viridiplantae</taxon>
        <taxon>Streptophyta</taxon>
        <taxon>Embryophyta</taxon>
        <taxon>Tracheophyta</taxon>
        <taxon>Spermatophyta</taxon>
        <taxon>Magnoliopsida</taxon>
        <taxon>eudicotyledons</taxon>
        <taxon>Gunneridae</taxon>
        <taxon>Pentapetalae</taxon>
        <taxon>asterids</taxon>
        <taxon>lamiids</taxon>
        <taxon>Solanales</taxon>
        <taxon>Solanaceae</taxon>
        <taxon>Solanoideae</taxon>
        <taxon>Solaneae</taxon>
        <taxon>Solanum</taxon>
    </lineage>
</organism>
<gene>
    <name evidence="1" type="ORF">H5410_048217</name>
</gene>
<comment type="caution">
    <text evidence="1">The sequence shown here is derived from an EMBL/GenBank/DDBJ whole genome shotgun (WGS) entry which is preliminary data.</text>
</comment>
<dbReference type="EMBL" id="JACXVP010000009">
    <property type="protein sequence ID" value="KAG5587783.1"/>
    <property type="molecule type" value="Genomic_DNA"/>
</dbReference>
<reference evidence="1 2" key="1">
    <citation type="submission" date="2020-09" db="EMBL/GenBank/DDBJ databases">
        <title>De no assembly of potato wild relative species, Solanum commersonii.</title>
        <authorList>
            <person name="Cho K."/>
        </authorList>
    </citation>
    <scope>NUCLEOTIDE SEQUENCE [LARGE SCALE GENOMIC DNA]</scope>
    <source>
        <strain evidence="1">LZ3.2</strain>
        <tissue evidence="1">Leaf</tissue>
    </source>
</reference>
<dbReference type="OrthoDB" id="1298134at2759"/>
<proteinExistence type="predicted"/>
<accession>A0A9J5XJR5</accession>